<evidence type="ECO:0000259" key="12">
    <source>
        <dbReference type="PROSITE" id="PS50075"/>
    </source>
</evidence>
<dbReference type="InterPro" id="IPR036736">
    <property type="entry name" value="ACP-like_sf"/>
</dbReference>
<keyword evidence="16" id="KW-1185">Reference proteome</keyword>
<dbReference type="InterPro" id="IPR018201">
    <property type="entry name" value="Ketoacyl_synth_AS"/>
</dbReference>
<evidence type="ECO:0000313" key="15">
    <source>
        <dbReference type="EMBL" id="VUC37644.1"/>
    </source>
</evidence>
<dbReference type="Gene3D" id="3.30.559.10">
    <property type="entry name" value="Chloramphenicol acetyltransferase-like domain"/>
    <property type="match status" value="1"/>
</dbReference>
<dbReference type="Gene3D" id="3.30.300.30">
    <property type="match status" value="1"/>
</dbReference>
<feature type="region of interest" description="Disordered" evidence="11">
    <location>
        <begin position="2497"/>
        <end position="2554"/>
    </location>
</feature>
<keyword evidence="2" id="KW-0597">Phosphoprotein</keyword>
<feature type="active site" description="Proton donor; for dehydratase activity" evidence="10">
    <location>
        <position position="1158"/>
    </location>
</feature>
<accession>A0ABY6V1K7</accession>
<dbReference type="InterPro" id="IPR057326">
    <property type="entry name" value="KR_dom"/>
</dbReference>
<dbReference type="InterPro" id="IPR014043">
    <property type="entry name" value="Acyl_transferase_dom"/>
</dbReference>
<dbReference type="Proteomes" id="UP000766486">
    <property type="component" value="Unassembled WGS sequence"/>
</dbReference>
<dbReference type="SMART" id="SM00822">
    <property type="entry name" value="PKS_KR"/>
    <property type="match status" value="1"/>
</dbReference>
<dbReference type="InterPro" id="IPR032821">
    <property type="entry name" value="PKS_assoc"/>
</dbReference>
<dbReference type="InterPro" id="IPR042104">
    <property type="entry name" value="PKS_dehydratase_sf"/>
</dbReference>
<evidence type="ECO:0000256" key="2">
    <source>
        <dbReference type="ARBA" id="ARBA00022553"/>
    </source>
</evidence>
<dbReference type="InterPro" id="IPR000873">
    <property type="entry name" value="AMP-dep_synth/lig_dom"/>
</dbReference>
<dbReference type="CDD" id="cd05930">
    <property type="entry name" value="A_NRPS"/>
    <property type="match status" value="1"/>
</dbReference>
<dbReference type="InterPro" id="IPR050091">
    <property type="entry name" value="PKS_NRPS_Biosynth_Enz"/>
</dbReference>
<dbReference type="Gene3D" id="3.40.366.10">
    <property type="entry name" value="Malonyl-Coenzyme A Acyl Carrier Protein, domain 2"/>
    <property type="match status" value="1"/>
</dbReference>
<dbReference type="InterPro" id="IPR016039">
    <property type="entry name" value="Thiolase-like"/>
</dbReference>
<dbReference type="InterPro" id="IPR049900">
    <property type="entry name" value="PKS_mFAS_DH"/>
</dbReference>
<dbReference type="SUPFAM" id="SSF47336">
    <property type="entry name" value="ACP-like"/>
    <property type="match status" value="2"/>
</dbReference>
<comment type="similarity">
    <text evidence="9">In the C-terminal section; belongs to the NRP synthetase family.</text>
</comment>
<dbReference type="SUPFAM" id="SSF53335">
    <property type="entry name" value="S-adenosyl-L-methionine-dependent methyltransferases"/>
    <property type="match status" value="1"/>
</dbReference>
<dbReference type="Pfam" id="PF00668">
    <property type="entry name" value="Condensation"/>
    <property type="match status" value="1"/>
</dbReference>
<dbReference type="Pfam" id="PF08659">
    <property type="entry name" value="KR"/>
    <property type="match status" value="1"/>
</dbReference>
<dbReference type="Gene3D" id="3.10.129.110">
    <property type="entry name" value="Polyketide synthase dehydratase"/>
    <property type="match status" value="1"/>
</dbReference>
<dbReference type="InterPro" id="IPR042099">
    <property type="entry name" value="ANL_N_sf"/>
</dbReference>
<dbReference type="Gene3D" id="3.40.50.150">
    <property type="entry name" value="Vaccinia Virus protein VP39"/>
    <property type="match status" value="1"/>
</dbReference>
<dbReference type="SMART" id="SM00825">
    <property type="entry name" value="PKS_KS"/>
    <property type="match status" value="1"/>
</dbReference>
<evidence type="ECO:0000256" key="6">
    <source>
        <dbReference type="ARBA" id="ARBA00022737"/>
    </source>
</evidence>
<evidence type="ECO:0008006" key="17">
    <source>
        <dbReference type="Google" id="ProtNLM"/>
    </source>
</evidence>
<feature type="non-terminal residue" evidence="15">
    <location>
        <position position="1"/>
    </location>
</feature>
<dbReference type="PROSITE" id="PS50075">
    <property type="entry name" value="CARRIER"/>
    <property type="match status" value="2"/>
</dbReference>
<feature type="domain" description="PKS/mFAS DH" evidence="14">
    <location>
        <begin position="947"/>
        <end position="1252"/>
    </location>
</feature>
<dbReference type="InterPro" id="IPR029063">
    <property type="entry name" value="SAM-dependent_MTases_sf"/>
</dbReference>
<dbReference type="InterPro" id="IPR009081">
    <property type="entry name" value="PP-bd_ACP"/>
</dbReference>
<feature type="compositionally biased region" description="Polar residues" evidence="11">
    <location>
        <begin position="2524"/>
        <end position="2543"/>
    </location>
</feature>
<dbReference type="SUPFAM" id="SSF55048">
    <property type="entry name" value="Probable ACP-binding domain of malonyl-CoA ACP transacylase"/>
    <property type="match status" value="1"/>
</dbReference>
<evidence type="ECO:0000259" key="14">
    <source>
        <dbReference type="PROSITE" id="PS52019"/>
    </source>
</evidence>
<dbReference type="CDD" id="cd00833">
    <property type="entry name" value="PKS"/>
    <property type="match status" value="1"/>
</dbReference>
<dbReference type="InterPro" id="IPR016035">
    <property type="entry name" value="Acyl_Trfase/lysoPLipase"/>
</dbReference>
<dbReference type="PANTHER" id="PTHR43775:SF20">
    <property type="entry name" value="HYBRID PKS-NRPS SYNTHETASE APDA"/>
    <property type="match status" value="1"/>
</dbReference>
<dbReference type="Gene3D" id="3.40.47.10">
    <property type="match status" value="1"/>
</dbReference>
<feature type="domain" description="Carrier" evidence="12">
    <location>
        <begin position="3613"/>
        <end position="3692"/>
    </location>
</feature>
<dbReference type="PROSITE" id="PS00606">
    <property type="entry name" value="KS3_1"/>
    <property type="match status" value="1"/>
</dbReference>
<dbReference type="Pfam" id="PF00550">
    <property type="entry name" value="PP-binding"/>
    <property type="match status" value="2"/>
</dbReference>
<dbReference type="SUPFAM" id="SSF56801">
    <property type="entry name" value="Acetyl-CoA synthetase-like"/>
    <property type="match status" value="1"/>
</dbReference>
<dbReference type="InterPro" id="IPR013120">
    <property type="entry name" value="FAR_NAD-bd"/>
</dbReference>
<dbReference type="SMART" id="SM00826">
    <property type="entry name" value="PKS_DH"/>
    <property type="match status" value="1"/>
</dbReference>
<dbReference type="InterPro" id="IPR006162">
    <property type="entry name" value="Ppantetheine_attach_site"/>
</dbReference>
<dbReference type="Pfam" id="PF07993">
    <property type="entry name" value="NAD_binding_4"/>
    <property type="match status" value="1"/>
</dbReference>
<dbReference type="InterPro" id="IPR049552">
    <property type="entry name" value="PKS_DH_N"/>
</dbReference>
<keyword evidence="3" id="KW-0436">Ligase</keyword>
<dbReference type="InterPro" id="IPR014030">
    <property type="entry name" value="Ketoacyl_synth_N"/>
</dbReference>
<dbReference type="PROSITE" id="PS00012">
    <property type="entry name" value="PHOSPHOPANTETHEINE"/>
    <property type="match status" value="1"/>
</dbReference>
<dbReference type="Gene3D" id="3.30.559.30">
    <property type="entry name" value="Nonribosomal peptide synthetase, condensation domain"/>
    <property type="match status" value="1"/>
</dbReference>
<dbReference type="Pfam" id="PF02801">
    <property type="entry name" value="Ketoacyl-synt_C"/>
    <property type="match status" value="1"/>
</dbReference>
<evidence type="ECO:0000256" key="11">
    <source>
        <dbReference type="SAM" id="MobiDB-lite"/>
    </source>
</evidence>
<dbReference type="SUPFAM" id="SSF52777">
    <property type="entry name" value="CoA-dependent acyltransferases"/>
    <property type="match status" value="2"/>
</dbReference>
<reference evidence="15 16" key="1">
    <citation type="submission" date="2019-06" db="EMBL/GenBank/DDBJ databases">
        <authorList>
            <person name="Broberg M."/>
        </authorList>
    </citation>
    <scope>NUCLEOTIDE SEQUENCE [LARGE SCALE GENOMIC DNA]</scope>
</reference>
<dbReference type="InterPro" id="IPR013217">
    <property type="entry name" value="Methyltransf_12"/>
</dbReference>
<dbReference type="InterPro" id="IPR016036">
    <property type="entry name" value="Malonyl_transacylase_ACP-bd"/>
</dbReference>
<dbReference type="Pfam" id="PF08242">
    <property type="entry name" value="Methyltransf_12"/>
    <property type="match status" value="1"/>
</dbReference>
<sequence>SISNYYNEPYSMTKSQQQEPIAVIGMACRFPGGSDSPSKLWDLLESPRDLSKRVPTDRFDSTGFFHPNGSHHGVTDCQDAYFLEGDITGFDNGFFNIQPGEAEALDPQQRFLLETVYDSLCAAGQTVEGLRGSNTAVYVGLMCDDWAQMTGRDWDLVPTYTATGTSRAVHSNRISYYFDWRGPSMTIDTACSSSLVAVHQGVTALRNGDCPIAVAAGANLILAPGMWIAESKLHMLSPTGTSKMWDQAADGYARGEGIAAVVLKPLSAAIRDGDNIDCIIRETGVNQDGRTAGLTMPSNVAQSELIRRTYKRAGLDINDPKDRPQFFHAHGTGTPAGDPQEAEAISRAFFETGEAKDPLYVGSIKTVIGHTEGTAGLASLIGTALAMKNGKVPPNLHFNTMSERVAPFCAHLQVPTKALPWPAPAEGQPRRASINSFGFGGTNAHAIIEGYGPPAAQKRGSQSFTPIVLSAASSSALRLMLSDLQEHLVTHPDVDIRDLAHTLQTRRSTFAFRKSIAPRNISDAVSHIEGLLADTTGEIGFNSRYFDVPKPRILGVFTGQGAQWPRMGAWLIENSPFVALRLKQLDEALATLPVGDRPEWTFAEQLLAAPSASQLSKAAISQPLCTAIQIVLVDLVRVAEIGFSAVVGHSSGEIGAAYAAGFLSATDAIRVAYYRGVYAKMSCSPTDGHTKGAMMAVGTSHEDAVEFCQLDEFEGRIRVAAMNSSMGVTLSGDEDAIDEAVSIFKDEGRFARKLQVDTAYHSHHMQACAQPYKDALKRLNITAKDGNSTTWFSSVVEGQVMTKNLLQDPQYWVSNMTGTVLFAPCVTTAVIEAGPFDMAIELGPHPALKGPCLDTIEESAGQKIPYTGLLKRQKNDIEELSSALGFIWTQLGSGCVNFDGFEKTVSGITHPRRMIANLPLYPFDHSKSFYTLTRFSGSHKNLHAPTHPLLGRRVVEVETEDQVSWRNVLRSTENSWLQGHALQGQAVFPAMGYIAMAVEAAAALADSGRKLGMINLENVVIGRAMAFSDESTGMETRIEMNIDRLTDQELLGRLTCHSGLPYDGSAPLALNFSTGVHVLFYEPEAETLPAVRVDEINLANADPTRLYSQFDKLGYNYSPPFTGVRSIHRKKGFATGVIEDISGDSWEDQLIIHPGLLDSALQTAFAAYCHPHDERFWTLHVPTAIRSIQINPYFTDRGAGRYRNFEYQSTSHDGLEAPVLADVDIFAGQGQSHAFVQFESLQVQPFAAATSEDDVTLFSRFEYKLAEPNATVVVEKEDHIRRPEAEAIFQTIERVGFFYLRRIHESITATEAAAALPHYKLLIEFTSRVVPRVAQGNHPTVPKEAMADSLPYIRSLISKYHQRADLQLLEVVGENIVPEIRRNGSMIEHMLKDGVLDRFYEEGFDLANAWMSRIVAQIAHRHPRMRIFEVGAGTGGSTRAILPKLGNAFSSYTFTDLSAGFLERANDRFIEYADRMIYGAFNMEISPGDQGYEEGTYDLVLASNVLHATGKLEDTIANVRRLLRPGGYLVLIEIMGNDYLGIGATMGGLHGWWAGAAADPSRCDGPCLTLDQWDTLVRRHGFNGIETHTPLDKKSQWYAVLVCQAVDERLDSLRDPLGPSAPVSSGNELVVVGGRTSAAAQLAEQALKMLQPHYANITRVDTLEEFNTSSPATGSSVLSLTELDQQFLEVRTEGKLDALKTLWRNGRTILWVTRGARNESPYSSSMVGLARVVRFEYPHVNLQILDFDVFPDPKTVAASLLRLEVGREWENEGANLLWTAEPELHYVKGELFIPRLYPHSNANKRYNTYRRTVSEQVDPGDTIIALEPTTGDKTIRPCGVSPLRLPLGSERETKKYITVQVQHSLLQSIKVHEAGFFSLFAGTTTESDDMVIGLTDAPVESSTWVPVEWTVKASEMAQPGYTLLRTAENVLAQSIIAATPRFGSLVIHGLGDTLRDAIDKAAAREDIQVVFTTDKKAEAVDDLVLFIHERLPSRLVQKLLPHDISLFVNLAPTSAVADLISGCLSKNTTKASLADFVRVRPDAFSATDIEEASRVLKTSANAVSKLRRSKTSEQPSPIPLGEVHSYNALQSSLMVVDWNVGPVEITVRPIDHGTLFRPDGTYLLVGLSGELGQSLCTFMVEHGARYVVLSSRRPKVDPRYIEELAERGATVRAMPADVTRRVSLRACYDAICAEMPPIIGVANGAMILEDVMFDDLQFESQERAMPPKVEGSLYLDELFYDTPLDFFILFTSLAHIGGNTGQSTYVMANLFMHALAAQRRDLRGVAGSDMAIGSVTGMGFFEHSSLDKDHFSRLGYRNMSEQDLHRQFAEAILAGRPGERGSSEVVIGLQPFHDRPNIQAQLRLDPRFKHFLLQDRDASGQRQGGGNNSTAKPRVRLRTVKTRAEALAVVEESFMERLKRILLMGSADTIDPMVSLVELGADSIMAVDVRSWFLKELDVDMPVLKILGPGETVTSVAEEAINKLPLDILEVGKLPESEERPPLAAVPAKMEGPRSVQGRELPTSEGSSLATGSDSTAGSQFASETPLPTPMETEVDVFSQATLSPSQKIEKHQEQTSQKTWRQSVIESSTEHTEQMTFGQKRFWFLSHYIDDPTTFNIAYMGKLRGRIRVESLAQAVESAAQRHESLRTRFFWSEDDAKAPMQGILSRTIVRLEAATIGSPAEALRELDAMRDHVWNLSDWVPLRMRLLSLSETEHYIFVGSHHISMDGHSFSVLMLDIQQAYNSPSHRLAPLPEASQARAFGAQQRIAFDTGKLRLAIEHYRNMLPAADLALPIELFSFARTQVRPAMDRYETHVVKIHLPVEVTTRIKQLASGHHATSFHGYLAALQALLFRLLPVETTDKVFIGVADANRLDNKFMSSIGNFLNVLPLRFDRADKQTFGKAIEVARDAAFGGLKHSALPFDLLLDELEVPRSNAWAPVFQVFMDYRLVVKDHADKNWIGCKIDEENWHTSRSGYDVALEIMESNDGAMLAMHVQRDLYDATGAELLVNSYVNVLKQIAAKGDKLAVKNLAKWDKETVNKGLSIGDGKQLDEPPFNHFVTDQDIGPHLESSWPATVAHRIDEVIRQRPNSIALKDGHGRVLTYQEMDRRVESISYALLSHLPKTSHQSVIGVLQTPSADWMCSLLAIHRVGAVYLPLDLRNGAPRLKSNVEAAKPMALLLDDTTVEHVDAVCNDNKVVAINVAKLPPSASSNKVANAATADGSAYIIFTSGSTGEPKGIVVKHAGLRANLEGYHTEWAIDAMADVVLQQTALSFDASLVQIFAALTTGGCLFVVPADARGDPAEVTRLMAEHGVTMTQATPSEYDMWFRFAPGTLHQCSAWRSAWFGGERASLSVLDGFRKACKAIPGLRVFTSYGPTESTISAMKGEADVRNPSLRVPVPGRLLPNYCAYIVDDAMQPVPNGVPGEILIGGAGVGNNEYLNQKEMTAKQYPSDPFTTRQGNGWGRVYRTGDYGRLDARGYLTVEGRISGDTQVKLRGFRIELAEIERVIVKEASGTVSDTVVTLRGGGEQDGFLAAHVVLDGGIRGEKDIAATIGKLRARLPLCLPQYMCPAVIVPLENLPLTSHQKVDRKAMQSLPLPEVAAAVDGQWQSLTETEKSLAKLWNDLLPPRVADTGLGPQSDFFRSGGNSLLLVRLQAAIKHEFGDAPRLSKLMSAPKLGSMAAVLDDGVSKVNWDKEIALGDLDRVPWNVKTATRSNGLRIIVTGATGSLGRLVTKRLASDENVSRVLCLVRPGDGRDMGKLFPGIDSKVQILSAELPALPDDKDMPDIDLVLHCAADRNFWDGYQALKPVNVDTVKTLARFCLRTGATLHVLSSGALSAYEPDGGGDCLVPLPHPCPDEGYLSSKWVAERYLAQVARETGLPVTAHRPTKASDDDIQLEHMTSTEADMGHLMLSLSITLGVRPDFTNLGGVIDLTMLEGLASAVTQSLVSKTSGEASGMRVINHVGTARMRVGALSACVDELLERVENIHLQELPPVSALHWVGLAKRAGLFEWFFTAQDLIVEDEEGHRIVSRR</sequence>
<dbReference type="InterPro" id="IPR020807">
    <property type="entry name" value="PKS_DH"/>
</dbReference>
<protein>
    <recommendedName>
        <fullName evidence="17">Carrier domain-containing protein</fullName>
    </recommendedName>
</protein>
<evidence type="ECO:0000259" key="13">
    <source>
        <dbReference type="PROSITE" id="PS52004"/>
    </source>
</evidence>
<dbReference type="InterPro" id="IPR020841">
    <property type="entry name" value="PKS_Beta-ketoAc_synthase_dom"/>
</dbReference>
<dbReference type="Pfam" id="PF00698">
    <property type="entry name" value="Acyl_transf_1"/>
    <property type="match status" value="1"/>
</dbReference>
<gene>
    <name evidence="15" type="ORF">CLO192961_LOCUS478404</name>
</gene>
<dbReference type="InterPro" id="IPR036291">
    <property type="entry name" value="NAD(P)-bd_dom_sf"/>
</dbReference>
<dbReference type="InterPro" id="IPR049551">
    <property type="entry name" value="PKS_DH_C"/>
</dbReference>
<dbReference type="InterPro" id="IPR023213">
    <property type="entry name" value="CAT-like_dom_sf"/>
</dbReference>
<dbReference type="SUPFAM" id="SSF53901">
    <property type="entry name" value="Thiolase-like"/>
    <property type="match status" value="1"/>
</dbReference>
<comment type="caution">
    <text evidence="15">The sequence shown here is derived from an EMBL/GenBank/DDBJ whole genome shotgun (WGS) entry which is preliminary data.</text>
</comment>
<evidence type="ECO:0000313" key="16">
    <source>
        <dbReference type="Proteomes" id="UP000766486"/>
    </source>
</evidence>
<dbReference type="Pfam" id="PF16197">
    <property type="entry name" value="KAsynt_C_assoc"/>
    <property type="match status" value="1"/>
</dbReference>
<dbReference type="SMART" id="SM00823">
    <property type="entry name" value="PKS_PP"/>
    <property type="match status" value="2"/>
</dbReference>
<evidence type="ECO:0000256" key="3">
    <source>
        <dbReference type="ARBA" id="ARBA00022598"/>
    </source>
</evidence>
<dbReference type="InterPro" id="IPR014031">
    <property type="entry name" value="Ketoacyl_synth_C"/>
</dbReference>
<dbReference type="InterPro" id="IPR013968">
    <property type="entry name" value="PKS_KR"/>
</dbReference>
<dbReference type="PROSITE" id="PS00455">
    <property type="entry name" value="AMP_BINDING"/>
    <property type="match status" value="1"/>
</dbReference>
<name>A0ABY6V1K7_BIOOC</name>
<dbReference type="SUPFAM" id="SSF52151">
    <property type="entry name" value="FabD/lysophospholipase-like"/>
    <property type="match status" value="1"/>
</dbReference>
<evidence type="ECO:0000256" key="10">
    <source>
        <dbReference type="PROSITE-ProRule" id="PRU01363"/>
    </source>
</evidence>
<dbReference type="Pfam" id="PF14765">
    <property type="entry name" value="PS-DH"/>
    <property type="match status" value="1"/>
</dbReference>
<feature type="active site" description="Proton acceptor; for dehydratase activity" evidence="10">
    <location>
        <position position="980"/>
    </location>
</feature>
<evidence type="ECO:0000256" key="9">
    <source>
        <dbReference type="ARBA" id="ARBA00029443"/>
    </source>
</evidence>
<dbReference type="Gene3D" id="3.40.50.720">
    <property type="entry name" value="NAD(P)-binding Rossmann-like Domain"/>
    <property type="match status" value="3"/>
</dbReference>
<dbReference type="CDD" id="cd02440">
    <property type="entry name" value="AdoMet_MTases"/>
    <property type="match status" value="1"/>
</dbReference>
<keyword evidence="5" id="KW-0808">Transferase</keyword>
<dbReference type="SUPFAM" id="SSF51735">
    <property type="entry name" value="NAD(P)-binding Rossmann-fold domains"/>
    <property type="match status" value="3"/>
</dbReference>
<proteinExistence type="inferred from homology"/>
<feature type="domain" description="Ketosynthase family 3 (KS3)" evidence="13">
    <location>
        <begin position="18"/>
        <end position="450"/>
    </location>
</feature>
<dbReference type="EMBL" id="CABFNS010001021">
    <property type="protein sequence ID" value="VUC37644.1"/>
    <property type="molecule type" value="Genomic_DNA"/>
</dbReference>
<dbReference type="Pfam" id="PF00501">
    <property type="entry name" value="AMP-binding"/>
    <property type="match status" value="1"/>
</dbReference>
<dbReference type="SMART" id="SM00827">
    <property type="entry name" value="PKS_AT"/>
    <property type="match status" value="1"/>
</dbReference>
<dbReference type="InterPro" id="IPR020845">
    <property type="entry name" value="AMP-binding_CS"/>
</dbReference>
<evidence type="ECO:0000256" key="5">
    <source>
        <dbReference type="ARBA" id="ARBA00022679"/>
    </source>
</evidence>
<evidence type="ECO:0000256" key="4">
    <source>
        <dbReference type="ARBA" id="ARBA00022603"/>
    </source>
</evidence>
<feature type="region of interest" description="C-terminal hotdog fold" evidence="10">
    <location>
        <begin position="1098"/>
        <end position="1252"/>
    </location>
</feature>
<feature type="domain" description="Carrier" evidence="12">
    <location>
        <begin position="2408"/>
        <end position="2484"/>
    </location>
</feature>
<dbReference type="PROSITE" id="PS52004">
    <property type="entry name" value="KS3_2"/>
    <property type="match status" value="1"/>
</dbReference>
<dbReference type="InterPro" id="IPR001227">
    <property type="entry name" value="Ac_transferase_dom_sf"/>
</dbReference>
<evidence type="ECO:0000256" key="8">
    <source>
        <dbReference type="ARBA" id="ARBA00023268"/>
    </source>
</evidence>
<organism evidence="15 16">
    <name type="scientific">Bionectria ochroleuca</name>
    <name type="common">Gliocladium roseum</name>
    <dbReference type="NCBI Taxonomy" id="29856"/>
    <lineage>
        <taxon>Eukaryota</taxon>
        <taxon>Fungi</taxon>
        <taxon>Dikarya</taxon>
        <taxon>Ascomycota</taxon>
        <taxon>Pezizomycotina</taxon>
        <taxon>Sordariomycetes</taxon>
        <taxon>Hypocreomycetidae</taxon>
        <taxon>Hypocreales</taxon>
        <taxon>Bionectriaceae</taxon>
        <taxon>Clonostachys</taxon>
    </lineage>
</organism>
<dbReference type="InterPro" id="IPR020806">
    <property type="entry name" value="PKS_PP-bd"/>
</dbReference>
<dbReference type="Gene3D" id="3.40.50.12780">
    <property type="entry name" value="N-terminal domain of ligase-like"/>
    <property type="match status" value="1"/>
</dbReference>
<feature type="region of interest" description="N-terminal hotdog fold" evidence="10">
    <location>
        <begin position="947"/>
        <end position="1083"/>
    </location>
</feature>
<evidence type="ECO:0000256" key="7">
    <source>
        <dbReference type="ARBA" id="ARBA00023002"/>
    </source>
</evidence>
<keyword evidence="6" id="KW-0677">Repeat</keyword>
<dbReference type="PROSITE" id="PS52019">
    <property type="entry name" value="PKS_MFAS_DH"/>
    <property type="match status" value="1"/>
</dbReference>
<keyword evidence="1" id="KW-0596">Phosphopantetheine</keyword>
<dbReference type="Gene3D" id="1.10.1200.10">
    <property type="entry name" value="ACP-like"/>
    <property type="match status" value="2"/>
</dbReference>
<keyword evidence="4" id="KW-0489">Methyltransferase</keyword>
<keyword evidence="8" id="KW-0511">Multifunctional enzyme</keyword>
<dbReference type="InterPro" id="IPR045851">
    <property type="entry name" value="AMP-bd_C_sf"/>
</dbReference>
<evidence type="ECO:0000256" key="1">
    <source>
        <dbReference type="ARBA" id="ARBA00022450"/>
    </source>
</evidence>
<dbReference type="Pfam" id="PF21089">
    <property type="entry name" value="PKS_DH_N"/>
    <property type="match status" value="1"/>
</dbReference>
<dbReference type="PANTHER" id="PTHR43775">
    <property type="entry name" value="FATTY ACID SYNTHASE"/>
    <property type="match status" value="1"/>
</dbReference>
<dbReference type="Pfam" id="PF00109">
    <property type="entry name" value="ketoacyl-synt"/>
    <property type="match status" value="1"/>
</dbReference>
<keyword evidence="7" id="KW-0560">Oxidoreductase</keyword>
<dbReference type="CDD" id="cd19532">
    <property type="entry name" value="C_PKS-NRPS"/>
    <property type="match status" value="1"/>
</dbReference>
<dbReference type="InterPro" id="IPR001242">
    <property type="entry name" value="Condensation_dom"/>
</dbReference>